<proteinExistence type="predicted"/>
<evidence type="ECO:0000313" key="1">
    <source>
        <dbReference type="EMBL" id="WNH47946.1"/>
    </source>
</evidence>
<accession>A0ABY9YAY0</accession>
<reference evidence="1 2" key="1">
    <citation type="submission" date="2022-12" db="EMBL/GenBank/DDBJ databases">
        <title>Two new species, Stenotrophomonas aracearum and Stenotrophomonas oahuensis, isolated from Anthurium (Araceae family) in Hawaii.</title>
        <authorList>
            <person name="Chunag S.C."/>
            <person name="Dobhal S."/>
            <person name="Alvarez A."/>
            <person name="Arif M."/>
        </authorList>
    </citation>
    <scope>NUCLEOTIDE SEQUENCE [LARGE SCALE GENOMIC DNA]</scope>
    <source>
        <strain evidence="1 2">A5588</strain>
    </source>
</reference>
<name>A0ABY9YAY0_9GAMM</name>
<protein>
    <submittedName>
        <fullName evidence="1">Uncharacterized protein</fullName>
    </submittedName>
</protein>
<evidence type="ECO:0000313" key="2">
    <source>
        <dbReference type="Proteomes" id="UP001305421"/>
    </source>
</evidence>
<dbReference type="RefSeq" id="WP_311182626.1">
    <property type="nucleotide sequence ID" value="NZ_CP115543.1"/>
</dbReference>
<sequence length="117" mass="12862">MEDADQIDLDDSLQNCLFYFEDAARTLAAGPEHAVRQFKGHFATAWELRQEILIGASLLGWSGVSEALQYRIELLVALATNLPIEAWEGSDANELFHPAWADVRGAASVFLAEKGAE</sequence>
<organism evidence="1 2">
    <name type="scientific">Stenotrophomonas aracearum</name>
    <dbReference type="NCBI Taxonomy" id="3003272"/>
    <lineage>
        <taxon>Bacteria</taxon>
        <taxon>Pseudomonadati</taxon>
        <taxon>Pseudomonadota</taxon>
        <taxon>Gammaproteobacteria</taxon>
        <taxon>Lysobacterales</taxon>
        <taxon>Lysobacteraceae</taxon>
        <taxon>Stenotrophomonas</taxon>
    </lineage>
</organism>
<dbReference type="EMBL" id="CP115543">
    <property type="protein sequence ID" value="WNH47946.1"/>
    <property type="molecule type" value="Genomic_DNA"/>
</dbReference>
<keyword evidence="2" id="KW-1185">Reference proteome</keyword>
<dbReference type="Proteomes" id="UP001305421">
    <property type="component" value="Chromosome"/>
</dbReference>
<gene>
    <name evidence="1" type="ORF">PDM28_14865</name>
</gene>